<reference evidence="1" key="2">
    <citation type="journal article" date="2016" name="Mol. Ecol.">
        <title>Population genomics of the filarial nematode parasite Wuchereria bancrofti from mosquitoes.</title>
        <authorList>
            <person name="Small S.T."/>
            <person name="Reimer L.J."/>
            <person name="Tisch D.J."/>
            <person name="King C.L."/>
            <person name="Christensen B.M."/>
            <person name="Siba P.M."/>
            <person name="Kazura J.W."/>
            <person name="Serre D."/>
            <person name="Zimmerman P.A."/>
        </authorList>
    </citation>
    <scope>NUCLEOTIDE SEQUENCE</scope>
    <source>
        <strain evidence="1">pt0022</strain>
    </source>
</reference>
<reference evidence="1" key="1">
    <citation type="submission" date="2015-03" db="EMBL/GenBank/DDBJ databases">
        <title>Wuchereria bancrofti Genome Sequencing Papua New Guinea Strain.</title>
        <authorList>
            <person name="Small S.T."/>
            <person name="Serre D."/>
            <person name="Zimmerman P.A."/>
        </authorList>
    </citation>
    <scope>NUCLEOTIDE SEQUENCE [LARGE SCALE GENOMIC DNA]</scope>
    <source>
        <strain evidence="1">pt0022</strain>
    </source>
</reference>
<reference evidence="2" key="3">
    <citation type="submission" date="2024-02" db="UniProtKB">
        <authorList>
            <consortium name="WormBaseParasite"/>
        </authorList>
    </citation>
    <scope>IDENTIFICATION</scope>
    <source>
        <strain evidence="2">pt0022</strain>
    </source>
</reference>
<dbReference type="InterPro" id="IPR005312">
    <property type="entry name" value="DUF1759"/>
</dbReference>
<accession>A0AAF5PW54</accession>
<sequence>MSATIIKSAQPAKKKLLNLLKEVKEMDLTSEAMLAIRGYDITPENYEVIKKVLSKKIGQSHIIKKPLYSELHSVKKNDKEWKATIEAMEILRQLEAMGENLEQSSIEIIIGTKLPAWILSRILISRNSKILYESCEYE</sequence>
<organism evidence="1 2">
    <name type="scientific">Wuchereria bancrofti</name>
    <dbReference type="NCBI Taxonomy" id="6293"/>
    <lineage>
        <taxon>Eukaryota</taxon>
        <taxon>Metazoa</taxon>
        <taxon>Ecdysozoa</taxon>
        <taxon>Nematoda</taxon>
        <taxon>Chromadorea</taxon>
        <taxon>Rhabditida</taxon>
        <taxon>Spirurina</taxon>
        <taxon>Spiruromorpha</taxon>
        <taxon>Filarioidea</taxon>
        <taxon>Onchocercidae</taxon>
        <taxon>Wuchereria</taxon>
    </lineage>
</organism>
<protein>
    <submittedName>
        <fullName evidence="2">Uncharacterized protein</fullName>
    </submittedName>
</protein>
<dbReference type="AlphaFoldDB" id="A0AAF5PW54"/>
<evidence type="ECO:0000313" key="2">
    <source>
        <dbReference type="WBParaSite" id="mrna-Wban_06426"/>
    </source>
</evidence>
<dbReference type="Pfam" id="PF03564">
    <property type="entry name" value="DUF1759"/>
    <property type="match status" value="1"/>
</dbReference>
<dbReference type="Proteomes" id="UP000093561">
    <property type="component" value="Unassembled WGS sequence"/>
</dbReference>
<name>A0AAF5PW54_WUCBA</name>
<proteinExistence type="predicted"/>
<dbReference type="WBParaSite" id="mrna-Wban_06426">
    <property type="protein sequence ID" value="mrna-Wban_06426"/>
    <property type="gene ID" value="Wban_06426"/>
</dbReference>
<evidence type="ECO:0000313" key="1">
    <source>
        <dbReference type="Proteomes" id="UP000093561"/>
    </source>
</evidence>